<evidence type="ECO:0000256" key="4">
    <source>
        <dbReference type="ARBA" id="ARBA00022989"/>
    </source>
</evidence>
<dbReference type="OrthoDB" id="1932233at2759"/>
<dbReference type="EnsemblMetazoa" id="XM_014397385.2">
    <property type="protein sequence ID" value="XP_014252871.1"/>
    <property type="gene ID" value="LOC106668533"/>
</dbReference>
<keyword evidence="4 6" id="KW-1133">Transmembrane helix</keyword>
<evidence type="ECO:0000256" key="1">
    <source>
        <dbReference type="ARBA" id="ARBA00004141"/>
    </source>
</evidence>
<dbReference type="GO" id="GO:2000303">
    <property type="term" value="P:regulation of ceramide biosynthetic process"/>
    <property type="evidence" value="ECO:0007669"/>
    <property type="project" value="UniProtKB-ARBA"/>
</dbReference>
<evidence type="ECO:0000256" key="6">
    <source>
        <dbReference type="SAM" id="Phobius"/>
    </source>
</evidence>
<dbReference type="AlphaFoldDB" id="A0A8I6TFQ9"/>
<reference evidence="7" key="1">
    <citation type="submission" date="2022-01" db="UniProtKB">
        <authorList>
            <consortium name="EnsemblMetazoa"/>
        </authorList>
    </citation>
    <scope>IDENTIFICATION</scope>
</reference>
<dbReference type="CTD" id="40404"/>
<dbReference type="RefSeq" id="XP_014252871.1">
    <property type="nucleotide sequence ID" value="XM_014397385.2"/>
</dbReference>
<dbReference type="OMA" id="STHYTHF"/>
<keyword evidence="5 6" id="KW-0472">Membrane</keyword>
<sequence length="151" mass="17328">MLVGGHGNVNPNSNYMKSRGLWLSYLIGILILHLILLSVPMLSIPMAWTLTNLIHNALHFVFLHLLKGTPWIPEDQGLSSRLTHWEQIDDGKQFTKTRKFLTAVPAVLFFLTCFYTKHEPVHFVVNYIATLLVIIPKLPQFHEVRLFGINK</sequence>
<dbReference type="GeneID" id="106668533"/>
<protein>
    <recommendedName>
        <fullName evidence="9">ORM1-like protein</fullName>
    </recommendedName>
</protein>
<feature type="transmembrane region" description="Helical" evidence="6">
    <location>
        <begin position="21"/>
        <end position="40"/>
    </location>
</feature>
<dbReference type="InterPro" id="IPR007203">
    <property type="entry name" value="ORMDL"/>
</dbReference>
<proteinExistence type="inferred from homology"/>
<evidence type="ECO:0000256" key="2">
    <source>
        <dbReference type="ARBA" id="ARBA00007649"/>
    </source>
</evidence>
<keyword evidence="8" id="KW-1185">Reference proteome</keyword>
<dbReference type="Proteomes" id="UP000494040">
    <property type="component" value="Unassembled WGS sequence"/>
</dbReference>
<dbReference type="PANTHER" id="PTHR12665">
    <property type="entry name" value="ORMDL PROTEINS"/>
    <property type="match status" value="1"/>
</dbReference>
<dbReference type="Pfam" id="PF04061">
    <property type="entry name" value="ORMDL"/>
    <property type="match status" value="1"/>
</dbReference>
<evidence type="ECO:0000313" key="8">
    <source>
        <dbReference type="Proteomes" id="UP000494040"/>
    </source>
</evidence>
<evidence type="ECO:0000256" key="3">
    <source>
        <dbReference type="ARBA" id="ARBA00022692"/>
    </source>
</evidence>
<dbReference type="PIRSF" id="PIRSF018147">
    <property type="entry name" value="ORMDL"/>
    <property type="match status" value="1"/>
</dbReference>
<dbReference type="GO" id="GO:0005789">
    <property type="term" value="C:endoplasmic reticulum membrane"/>
    <property type="evidence" value="ECO:0007669"/>
    <property type="project" value="InterPro"/>
</dbReference>
<accession>A0A8I6TFQ9</accession>
<comment type="similarity">
    <text evidence="2">Belongs to the ORM family.</text>
</comment>
<dbReference type="KEGG" id="clec:106668533"/>
<evidence type="ECO:0000313" key="7">
    <source>
        <dbReference type="EnsemblMetazoa" id="XP_014252871.1"/>
    </source>
</evidence>
<comment type="subcellular location">
    <subcellularLocation>
        <location evidence="1">Membrane</location>
        <topology evidence="1">Multi-pass membrane protein</topology>
    </subcellularLocation>
</comment>
<evidence type="ECO:0008006" key="9">
    <source>
        <dbReference type="Google" id="ProtNLM"/>
    </source>
</evidence>
<organism evidence="7 8">
    <name type="scientific">Cimex lectularius</name>
    <name type="common">Bed bug</name>
    <name type="synonym">Acanthia lectularia</name>
    <dbReference type="NCBI Taxonomy" id="79782"/>
    <lineage>
        <taxon>Eukaryota</taxon>
        <taxon>Metazoa</taxon>
        <taxon>Ecdysozoa</taxon>
        <taxon>Arthropoda</taxon>
        <taxon>Hexapoda</taxon>
        <taxon>Insecta</taxon>
        <taxon>Pterygota</taxon>
        <taxon>Neoptera</taxon>
        <taxon>Paraneoptera</taxon>
        <taxon>Hemiptera</taxon>
        <taxon>Heteroptera</taxon>
        <taxon>Panheteroptera</taxon>
        <taxon>Cimicomorpha</taxon>
        <taxon>Cimicidae</taxon>
        <taxon>Cimex</taxon>
    </lineage>
</organism>
<evidence type="ECO:0000256" key="5">
    <source>
        <dbReference type="ARBA" id="ARBA00023136"/>
    </source>
</evidence>
<keyword evidence="3 6" id="KW-0812">Transmembrane</keyword>
<name>A0A8I6TFQ9_CIMLE</name>